<keyword evidence="3 7" id="KW-1133">Transmembrane helix</keyword>
<evidence type="ECO:0000256" key="6">
    <source>
        <dbReference type="SAM" id="MobiDB-lite"/>
    </source>
</evidence>
<organism evidence="9 10">
    <name type="scientific">Glarea lozoyensis (strain ATCC 20868 / MF5171)</name>
    <dbReference type="NCBI Taxonomy" id="1116229"/>
    <lineage>
        <taxon>Eukaryota</taxon>
        <taxon>Fungi</taxon>
        <taxon>Dikarya</taxon>
        <taxon>Ascomycota</taxon>
        <taxon>Pezizomycotina</taxon>
        <taxon>Leotiomycetes</taxon>
        <taxon>Helotiales</taxon>
        <taxon>Helotiaceae</taxon>
        <taxon>Glarea</taxon>
    </lineage>
</organism>
<evidence type="ECO:0000256" key="5">
    <source>
        <dbReference type="ARBA" id="ARBA00038359"/>
    </source>
</evidence>
<dbReference type="GO" id="GO:0016020">
    <property type="term" value="C:membrane"/>
    <property type="evidence" value="ECO:0007669"/>
    <property type="project" value="UniProtKB-SubCell"/>
</dbReference>
<sequence>MVTWHRIPEAARVGLFGDFSPCRHGHDTCAALKAVSYNKLAPPIFVYGFAVCCMLQIFMGSVGHHANTVPRSHIANFLKILVAVQVLYGVAVGLVKISICLFYIRIFFTRKFRIAGWILMITIALWTVVITLNALLICSPLAYNWDIGIEGGRCANKTVAYTLIGAIDLLTDIALFALPVPMIYNLHVSRLNKIALFGVFGLGVSTMVLALLRVITLPKVSYDDVTYTACEPLIWSFLEPAIGVTVACGPIMGPLFKANRFIKSLSNRSKSSGRGERDFDRLKEPAHQLAVLPPRKTTTTTSSDEPIIIQSPDLLPARPGEDLEDARDGGKYV</sequence>
<evidence type="ECO:0000256" key="4">
    <source>
        <dbReference type="ARBA" id="ARBA00023136"/>
    </source>
</evidence>
<evidence type="ECO:0000256" key="1">
    <source>
        <dbReference type="ARBA" id="ARBA00004141"/>
    </source>
</evidence>
<dbReference type="eggNOG" id="ENOG502SMQG">
    <property type="taxonomic scope" value="Eukaryota"/>
</dbReference>
<evidence type="ECO:0000313" key="10">
    <source>
        <dbReference type="Proteomes" id="UP000016922"/>
    </source>
</evidence>
<gene>
    <name evidence="9" type="ORF">GLAREA_03856</name>
</gene>
<keyword evidence="4 7" id="KW-0472">Membrane</keyword>
<dbReference type="EMBL" id="KE145363">
    <property type="protein sequence ID" value="EPE30889.1"/>
    <property type="molecule type" value="Genomic_DNA"/>
</dbReference>
<evidence type="ECO:0000313" key="9">
    <source>
        <dbReference type="EMBL" id="EPE30889.1"/>
    </source>
</evidence>
<dbReference type="OMA" id="PLAYNWD"/>
<dbReference type="Proteomes" id="UP000016922">
    <property type="component" value="Unassembled WGS sequence"/>
</dbReference>
<feature type="transmembrane region" description="Helical" evidence="7">
    <location>
        <begin position="194"/>
        <end position="215"/>
    </location>
</feature>
<dbReference type="InterPro" id="IPR049326">
    <property type="entry name" value="Rhodopsin_dom_fungi"/>
</dbReference>
<feature type="transmembrane region" description="Helical" evidence="7">
    <location>
        <begin position="163"/>
        <end position="182"/>
    </location>
</feature>
<dbReference type="PANTHER" id="PTHR33048:SF57">
    <property type="entry name" value="INTEGRAL MEMBRANE PROTEIN-RELATED"/>
    <property type="match status" value="1"/>
</dbReference>
<proteinExistence type="inferred from homology"/>
<dbReference type="KEGG" id="glz:GLAREA_03856"/>
<protein>
    <recommendedName>
        <fullName evidence="8">Rhodopsin domain-containing protein</fullName>
    </recommendedName>
</protein>
<dbReference type="RefSeq" id="XP_008082300.1">
    <property type="nucleotide sequence ID" value="XM_008084109.1"/>
</dbReference>
<comment type="similarity">
    <text evidence="5">Belongs to the SAT4 family.</text>
</comment>
<dbReference type="OrthoDB" id="5273647at2759"/>
<keyword evidence="2 7" id="KW-0812">Transmembrane</keyword>
<keyword evidence="10" id="KW-1185">Reference proteome</keyword>
<feature type="transmembrane region" description="Helical" evidence="7">
    <location>
        <begin position="80"/>
        <end position="104"/>
    </location>
</feature>
<comment type="subcellular location">
    <subcellularLocation>
        <location evidence="1">Membrane</location>
        <topology evidence="1">Multi-pass membrane protein</topology>
    </subcellularLocation>
</comment>
<feature type="transmembrane region" description="Helical" evidence="7">
    <location>
        <begin position="40"/>
        <end position="60"/>
    </location>
</feature>
<reference evidence="9 10" key="1">
    <citation type="journal article" date="2013" name="BMC Genomics">
        <title>Genomics-driven discovery of the pneumocandin biosynthetic gene cluster in the fungus Glarea lozoyensis.</title>
        <authorList>
            <person name="Chen L."/>
            <person name="Yue Q."/>
            <person name="Zhang X."/>
            <person name="Xiang M."/>
            <person name="Wang C."/>
            <person name="Li S."/>
            <person name="Che Y."/>
            <person name="Ortiz-Lopez F.J."/>
            <person name="Bills G.F."/>
            <person name="Liu X."/>
            <person name="An Z."/>
        </authorList>
    </citation>
    <scope>NUCLEOTIDE SEQUENCE [LARGE SCALE GENOMIC DNA]</scope>
    <source>
        <strain evidence="10">ATCC 20868 / MF5171</strain>
    </source>
</reference>
<dbReference type="InterPro" id="IPR052337">
    <property type="entry name" value="SAT4-like"/>
</dbReference>
<dbReference type="HOGENOM" id="CLU_028200_0_1_1"/>
<name>S3D162_GLAL2</name>
<feature type="region of interest" description="Disordered" evidence="6">
    <location>
        <begin position="290"/>
        <end position="333"/>
    </location>
</feature>
<accession>S3D162</accession>
<feature type="transmembrane region" description="Helical" evidence="7">
    <location>
        <begin position="235"/>
        <end position="256"/>
    </location>
</feature>
<evidence type="ECO:0000256" key="7">
    <source>
        <dbReference type="SAM" id="Phobius"/>
    </source>
</evidence>
<evidence type="ECO:0000256" key="2">
    <source>
        <dbReference type="ARBA" id="ARBA00022692"/>
    </source>
</evidence>
<dbReference type="GeneID" id="19462911"/>
<dbReference type="AlphaFoldDB" id="S3D162"/>
<evidence type="ECO:0000259" key="8">
    <source>
        <dbReference type="Pfam" id="PF20684"/>
    </source>
</evidence>
<dbReference type="PANTHER" id="PTHR33048">
    <property type="entry name" value="PTH11-LIKE INTEGRAL MEMBRANE PROTEIN (AFU_ORTHOLOGUE AFUA_5G11245)"/>
    <property type="match status" value="1"/>
</dbReference>
<feature type="transmembrane region" description="Helical" evidence="7">
    <location>
        <begin position="116"/>
        <end position="143"/>
    </location>
</feature>
<feature type="domain" description="Rhodopsin" evidence="8">
    <location>
        <begin position="44"/>
        <end position="257"/>
    </location>
</feature>
<dbReference type="Pfam" id="PF20684">
    <property type="entry name" value="Fung_rhodopsin"/>
    <property type="match status" value="1"/>
</dbReference>
<evidence type="ECO:0000256" key="3">
    <source>
        <dbReference type="ARBA" id="ARBA00022989"/>
    </source>
</evidence>